<feature type="domain" description="F-box" evidence="1">
    <location>
        <begin position="63"/>
        <end position="101"/>
    </location>
</feature>
<dbReference type="AlphaFoldDB" id="A0AAU9M553"/>
<accession>A0AAU9M553</accession>
<evidence type="ECO:0000259" key="2">
    <source>
        <dbReference type="Pfam" id="PF03478"/>
    </source>
</evidence>
<gene>
    <name evidence="3" type="ORF">LVIROSA_LOCUS7257</name>
</gene>
<dbReference type="PANTHER" id="PTHR45463:SF8">
    <property type="entry name" value="OS09G0392200 PROTEIN"/>
    <property type="match status" value="1"/>
</dbReference>
<evidence type="ECO:0008006" key="5">
    <source>
        <dbReference type="Google" id="ProtNLM"/>
    </source>
</evidence>
<keyword evidence="4" id="KW-1185">Reference proteome</keyword>
<evidence type="ECO:0000313" key="3">
    <source>
        <dbReference type="EMBL" id="CAH1419748.1"/>
    </source>
</evidence>
<dbReference type="Pfam" id="PF03478">
    <property type="entry name" value="Beta-prop_KIB1-4"/>
    <property type="match status" value="1"/>
</dbReference>
<evidence type="ECO:0000259" key="1">
    <source>
        <dbReference type="Pfam" id="PF00646"/>
    </source>
</evidence>
<organism evidence="3 4">
    <name type="scientific">Lactuca virosa</name>
    <dbReference type="NCBI Taxonomy" id="75947"/>
    <lineage>
        <taxon>Eukaryota</taxon>
        <taxon>Viridiplantae</taxon>
        <taxon>Streptophyta</taxon>
        <taxon>Embryophyta</taxon>
        <taxon>Tracheophyta</taxon>
        <taxon>Spermatophyta</taxon>
        <taxon>Magnoliopsida</taxon>
        <taxon>eudicotyledons</taxon>
        <taxon>Gunneridae</taxon>
        <taxon>Pentapetalae</taxon>
        <taxon>asterids</taxon>
        <taxon>campanulids</taxon>
        <taxon>Asterales</taxon>
        <taxon>Asteraceae</taxon>
        <taxon>Cichorioideae</taxon>
        <taxon>Cichorieae</taxon>
        <taxon>Lactucinae</taxon>
        <taxon>Lactuca</taxon>
    </lineage>
</organism>
<dbReference type="InterPro" id="IPR005174">
    <property type="entry name" value="KIB1-4_b-propeller"/>
</dbReference>
<protein>
    <recommendedName>
        <fullName evidence="5">F-box domain-containing protein</fullName>
    </recommendedName>
</protein>
<dbReference type="PANTHER" id="PTHR45463">
    <property type="entry name" value="OS09G0392200 PROTEIN"/>
    <property type="match status" value="1"/>
</dbReference>
<dbReference type="EMBL" id="CAKMRJ010000524">
    <property type="protein sequence ID" value="CAH1419748.1"/>
    <property type="molecule type" value="Genomic_DNA"/>
</dbReference>
<feature type="domain" description="KIB1-4 beta-propeller" evidence="2">
    <location>
        <begin position="134"/>
        <end position="312"/>
    </location>
</feature>
<dbReference type="Pfam" id="PF00646">
    <property type="entry name" value="F-box"/>
    <property type="match status" value="1"/>
</dbReference>
<dbReference type="SUPFAM" id="SSF81383">
    <property type="entry name" value="F-box domain"/>
    <property type="match status" value="1"/>
</dbReference>
<comment type="caution">
    <text evidence="3">The sequence shown here is derived from an EMBL/GenBank/DDBJ whole genome shotgun (WGS) entry which is preliminary data.</text>
</comment>
<name>A0AAU9M553_9ASTR</name>
<proteinExistence type="predicted"/>
<sequence>MFPFVTHLTNPRSFDYLGSGSSFDQSSGNPRLGMDMTRRVTSNQNHNDASSSMTIKTDDVGPWSYLNHDVLLLVMMQLGVIDFLAFSGACKSWRSVALSNWKTFMASKPPMLMLIPPIGNNDRQCWLVDSEGKEFRTIIPHSAGWGCVGLTSGYLILLRRITYDFWLVNPITRHELHFPPAPCVSDYVSKITSVLFFSPSISKLVFVILAGNQIWFSIENEGAWNFVSSTFDFTFKDLHVFNERIYSVSNRGHFCELTLEPEPKLTLLETKNLLDKDLSFHELVSWGENIYVRENLKVYKLDFGEVEWVPFQYTEDEHDFAFFISHLSHGAAATPDSWGSHTERYAVYEGGGNGRFLIAVQCGTRKELNGKMK</sequence>
<evidence type="ECO:0000313" key="4">
    <source>
        <dbReference type="Proteomes" id="UP001157418"/>
    </source>
</evidence>
<dbReference type="InterPro" id="IPR036047">
    <property type="entry name" value="F-box-like_dom_sf"/>
</dbReference>
<dbReference type="InterPro" id="IPR001810">
    <property type="entry name" value="F-box_dom"/>
</dbReference>
<dbReference type="Proteomes" id="UP001157418">
    <property type="component" value="Unassembled WGS sequence"/>
</dbReference>
<reference evidence="3 4" key="1">
    <citation type="submission" date="2022-01" db="EMBL/GenBank/DDBJ databases">
        <authorList>
            <person name="Xiong W."/>
            <person name="Schranz E."/>
        </authorList>
    </citation>
    <scope>NUCLEOTIDE SEQUENCE [LARGE SCALE GENOMIC DNA]</scope>
</reference>
<dbReference type="Gene3D" id="1.20.1280.50">
    <property type="match status" value="1"/>
</dbReference>